<accession>A0A5P9YI27</accession>
<dbReference type="OrthoDB" id="9803188at2"/>
<sequence>MSARDREAWTIDDIRREFERYSALVNAADLAPSTKSTYLAHADRFVRWLAGEVHIAPGRRPSA</sequence>
<dbReference type="AlphaFoldDB" id="A0A5C4VXP0"/>
<organism evidence="1 2">
    <name type="scientific">Nonomuraea phyllanthi</name>
    <dbReference type="NCBI Taxonomy" id="2219224"/>
    <lineage>
        <taxon>Bacteria</taxon>
        <taxon>Bacillati</taxon>
        <taxon>Actinomycetota</taxon>
        <taxon>Actinomycetes</taxon>
        <taxon>Streptosporangiales</taxon>
        <taxon>Streptosporangiaceae</taxon>
        <taxon>Nonomuraea</taxon>
    </lineage>
</organism>
<accession>A0A5C4VXP0</accession>
<reference evidence="1 2" key="1">
    <citation type="submission" date="2019-10" db="EMBL/GenBank/DDBJ databases">
        <title>Nonomuraea sp. nov., isolated from Phyllanthus amarus.</title>
        <authorList>
            <person name="Klykleung N."/>
            <person name="Tanasupawat S."/>
        </authorList>
    </citation>
    <scope>NUCLEOTIDE SEQUENCE [LARGE SCALE GENOMIC DNA]</scope>
    <source>
        <strain evidence="1 2">PA1-10</strain>
    </source>
</reference>
<keyword evidence="2" id="KW-1185">Reference proteome</keyword>
<protein>
    <submittedName>
        <fullName evidence="1">Uncharacterized protein</fullName>
    </submittedName>
</protein>
<dbReference type="Proteomes" id="UP000312512">
    <property type="component" value="Unassembled WGS sequence"/>
</dbReference>
<evidence type="ECO:0000313" key="2">
    <source>
        <dbReference type="Proteomes" id="UP000312512"/>
    </source>
</evidence>
<name>A0A5C4VXP0_9ACTN</name>
<gene>
    <name evidence="1" type="ORF">FH608_034390</name>
</gene>
<dbReference type="EMBL" id="VDLX02000015">
    <property type="protein sequence ID" value="KAB8190606.1"/>
    <property type="molecule type" value="Genomic_DNA"/>
</dbReference>
<comment type="caution">
    <text evidence="1">The sequence shown here is derived from an EMBL/GenBank/DDBJ whole genome shotgun (WGS) entry which is preliminary data.</text>
</comment>
<dbReference type="RefSeq" id="WP_139634540.1">
    <property type="nucleotide sequence ID" value="NZ_CP045572.1"/>
</dbReference>
<evidence type="ECO:0000313" key="1">
    <source>
        <dbReference type="EMBL" id="KAB8190606.1"/>
    </source>
</evidence>
<proteinExistence type="predicted"/>